<evidence type="ECO:0000313" key="5">
    <source>
        <dbReference type="EMBL" id="GAA3181827.1"/>
    </source>
</evidence>
<dbReference type="EMBL" id="BAAAVV010000014">
    <property type="protein sequence ID" value="GAA3181827.1"/>
    <property type="molecule type" value="Genomic_DNA"/>
</dbReference>
<dbReference type="PRINTS" id="PR00035">
    <property type="entry name" value="HTHGNTR"/>
</dbReference>
<protein>
    <recommendedName>
        <fullName evidence="4">HTH gntR-type domain-containing protein</fullName>
    </recommendedName>
</protein>
<name>A0ABP6PKJ2_9ACTN</name>
<evidence type="ECO:0000256" key="2">
    <source>
        <dbReference type="ARBA" id="ARBA00023125"/>
    </source>
</evidence>
<dbReference type="Pfam" id="PF07702">
    <property type="entry name" value="UTRA"/>
    <property type="match status" value="1"/>
</dbReference>
<dbReference type="PANTHER" id="PTHR44846">
    <property type="entry name" value="MANNOSYL-D-GLYCERATE TRANSPORT/METABOLISM SYSTEM REPRESSOR MNGR-RELATED"/>
    <property type="match status" value="1"/>
</dbReference>
<dbReference type="InterPro" id="IPR050679">
    <property type="entry name" value="Bact_HTH_transcr_reg"/>
</dbReference>
<reference evidence="6" key="1">
    <citation type="journal article" date="2019" name="Int. J. Syst. Evol. Microbiol.">
        <title>The Global Catalogue of Microorganisms (GCM) 10K type strain sequencing project: providing services to taxonomists for standard genome sequencing and annotation.</title>
        <authorList>
            <consortium name="The Broad Institute Genomics Platform"/>
            <consortium name="The Broad Institute Genome Sequencing Center for Infectious Disease"/>
            <person name="Wu L."/>
            <person name="Ma J."/>
        </authorList>
    </citation>
    <scope>NUCLEOTIDE SEQUENCE [LARGE SCALE GENOMIC DNA]</scope>
    <source>
        <strain evidence="6">JCM 15614</strain>
    </source>
</reference>
<dbReference type="SMART" id="SM00866">
    <property type="entry name" value="UTRA"/>
    <property type="match status" value="1"/>
</dbReference>
<dbReference type="InterPro" id="IPR011663">
    <property type="entry name" value="UTRA"/>
</dbReference>
<evidence type="ECO:0000313" key="6">
    <source>
        <dbReference type="Proteomes" id="UP001499924"/>
    </source>
</evidence>
<dbReference type="Proteomes" id="UP001499924">
    <property type="component" value="Unassembled WGS sequence"/>
</dbReference>
<dbReference type="Gene3D" id="3.40.1410.10">
    <property type="entry name" value="Chorismate lyase-like"/>
    <property type="match status" value="1"/>
</dbReference>
<dbReference type="Pfam" id="PF00392">
    <property type="entry name" value="GntR"/>
    <property type="match status" value="1"/>
</dbReference>
<accession>A0ABP6PKJ2</accession>
<dbReference type="InterPro" id="IPR000524">
    <property type="entry name" value="Tscrpt_reg_HTH_GntR"/>
</dbReference>
<dbReference type="PANTHER" id="PTHR44846:SF1">
    <property type="entry name" value="MANNOSYL-D-GLYCERATE TRANSPORT_METABOLISM SYSTEM REPRESSOR MNGR-RELATED"/>
    <property type="match status" value="1"/>
</dbReference>
<dbReference type="InterPro" id="IPR036390">
    <property type="entry name" value="WH_DNA-bd_sf"/>
</dbReference>
<evidence type="ECO:0000256" key="1">
    <source>
        <dbReference type="ARBA" id="ARBA00023015"/>
    </source>
</evidence>
<dbReference type="SUPFAM" id="SSF64288">
    <property type="entry name" value="Chorismate lyase-like"/>
    <property type="match status" value="1"/>
</dbReference>
<keyword evidence="6" id="KW-1185">Reference proteome</keyword>
<keyword evidence="1" id="KW-0805">Transcription regulation</keyword>
<evidence type="ECO:0000259" key="4">
    <source>
        <dbReference type="PROSITE" id="PS50949"/>
    </source>
</evidence>
<organism evidence="5 6">
    <name type="scientific">Blastococcus jejuensis</name>
    <dbReference type="NCBI Taxonomy" id="351224"/>
    <lineage>
        <taxon>Bacteria</taxon>
        <taxon>Bacillati</taxon>
        <taxon>Actinomycetota</taxon>
        <taxon>Actinomycetes</taxon>
        <taxon>Geodermatophilales</taxon>
        <taxon>Geodermatophilaceae</taxon>
        <taxon>Blastococcus</taxon>
    </lineage>
</organism>
<dbReference type="SMART" id="SM00345">
    <property type="entry name" value="HTH_GNTR"/>
    <property type="match status" value="1"/>
</dbReference>
<evidence type="ECO:0000256" key="3">
    <source>
        <dbReference type="ARBA" id="ARBA00023163"/>
    </source>
</evidence>
<gene>
    <name evidence="5" type="ORF">GCM10010531_40080</name>
</gene>
<dbReference type="InterPro" id="IPR028978">
    <property type="entry name" value="Chorismate_lyase_/UTRA_dom_sf"/>
</dbReference>
<sequence length="244" mass="26984">MGVNTPLRDARPLPAQLADRLRQRIAEGHWEPGHRIPSEQELAAEYGVSRPTVRSAVARLVDGGMLRVRHGAGTFVTSHQGGIQAGLQELRSTTRIIAEQGYSCEVVYRSREVRPATAEEAERFEGAPGMPVIAIERCFLADDDVVAFEHDLIDAAILPEGVDPAGITGSVFEFMEPLGLLPVQAVAHVHAVYDESVGWGERRPQRPLYVCLDQVQYLSDGRPVSWSQAFFVEDKVEFTLVRTR</sequence>
<keyword evidence="2" id="KW-0238">DNA-binding</keyword>
<keyword evidence="3" id="KW-0804">Transcription</keyword>
<feature type="domain" description="HTH gntR-type" evidence="4">
    <location>
        <begin position="11"/>
        <end position="79"/>
    </location>
</feature>
<dbReference type="InterPro" id="IPR036388">
    <property type="entry name" value="WH-like_DNA-bd_sf"/>
</dbReference>
<proteinExistence type="predicted"/>
<dbReference type="PROSITE" id="PS50949">
    <property type="entry name" value="HTH_GNTR"/>
    <property type="match status" value="1"/>
</dbReference>
<comment type="caution">
    <text evidence="5">The sequence shown here is derived from an EMBL/GenBank/DDBJ whole genome shotgun (WGS) entry which is preliminary data.</text>
</comment>
<dbReference type="CDD" id="cd07377">
    <property type="entry name" value="WHTH_GntR"/>
    <property type="match status" value="1"/>
</dbReference>
<dbReference type="Gene3D" id="1.10.10.10">
    <property type="entry name" value="Winged helix-like DNA-binding domain superfamily/Winged helix DNA-binding domain"/>
    <property type="match status" value="1"/>
</dbReference>
<dbReference type="SUPFAM" id="SSF46785">
    <property type="entry name" value="Winged helix' DNA-binding domain"/>
    <property type="match status" value="1"/>
</dbReference>